<evidence type="ECO:0000256" key="4">
    <source>
        <dbReference type="ARBA" id="ARBA00023136"/>
    </source>
</evidence>
<evidence type="ECO:0000256" key="3">
    <source>
        <dbReference type="ARBA" id="ARBA00022729"/>
    </source>
</evidence>
<protein>
    <recommendedName>
        <fullName evidence="11">Carbohydrate-binding protein SusD</fullName>
    </recommendedName>
</protein>
<evidence type="ECO:0000259" key="8">
    <source>
        <dbReference type="Pfam" id="PF14322"/>
    </source>
</evidence>
<evidence type="ECO:0000259" key="7">
    <source>
        <dbReference type="Pfam" id="PF07980"/>
    </source>
</evidence>
<name>A0A1P9WXP1_9BACT</name>
<dbReference type="KEGG" id="smon:AWR27_12785"/>
<feature type="domain" description="RagB/SusD" evidence="7">
    <location>
        <begin position="364"/>
        <end position="495"/>
    </location>
</feature>
<keyword evidence="5" id="KW-0998">Cell outer membrane</keyword>
<dbReference type="SUPFAM" id="SSF48452">
    <property type="entry name" value="TPR-like"/>
    <property type="match status" value="1"/>
</dbReference>
<dbReference type="GO" id="GO:0009279">
    <property type="term" value="C:cell outer membrane"/>
    <property type="evidence" value="ECO:0007669"/>
    <property type="project" value="UniProtKB-SubCell"/>
</dbReference>
<keyword evidence="3 6" id="KW-0732">Signal</keyword>
<gene>
    <name evidence="9" type="ORF">AWR27_12785</name>
</gene>
<evidence type="ECO:0000256" key="5">
    <source>
        <dbReference type="ARBA" id="ARBA00023237"/>
    </source>
</evidence>
<reference evidence="9 10" key="1">
    <citation type="submission" date="2016-01" db="EMBL/GenBank/DDBJ databases">
        <authorList>
            <person name="Oliw E.H."/>
        </authorList>
    </citation>
    <scope>NUCLEOTIDE SEQUENCE [LARGE SCALE GENOMIC DNA]</scope>
    <source>
        <strain evidence="9 10">DY10</strain>
    </source>
</reference>
<keyword evidence="10" id="KW-1185">Reference proteome</keyword>
<dbReference type="Gene3D" id="1.25.40.390">
    <property type="match status" value="1"/>
</dbReference>
<dbReference type="PROSITE" id="PS51257">
    <property type="entry name" value="PROKAR_LIPOPROTEIN"/>
    <property type="match status" value="1"/>
</dbReference>
<feature type="domain" description="SusD-like N-terminal" evidence="8">
    <location>
        <begin position="21"/>
        <end position="226"/>
    </location>
</feature>
<dbReference type="InterPro" id="IPR033985">
    <property type="entry name" value="SusD-like_N"/>
</dbReference>
<comment type="subcellular location">
    <subcellularLocation>
        <location evidence="1">Cell outer membrane</location>
    </subcellularLocation>
</comment>
<dbReference type="Pfam" id="PF14322">
    <property type="entry name" value="SusD-like_3"/>
    <property type="match status" value="1"/>
</dbReference>
<dbReference type="Proteomes" id="UP000187941">
    <property type="component" value="Chromosome"/>
</dbReference>
<dbReference type="RefSeq" id="WP_077131548.1">
    <property type="nucleotide sequence ID" value="NZ_CP014263.1"/>
</dbReference>
<accession>A0A1P9WXP1</accession>
<evidence type="ECO:0000313" key="9">
    <source>
        <dbReference type="EMBL" id="AQG80123.1"/>
    </source>
</evidence>
<dbReference type="EMBL" id="CP014263">
    <property type="protein sequence ID" value="AQG80123.1"/>
    <property type="molecule type" value="Genomic_DNA"/>
</dbReference>
<organism evidence="9 10">
    <name type="scientific">Spirosoma montaniterrae</name>
    <dbReference type="NCBI Taxonomy" id="1178516"/>
    <lineage>
        <taxon>Bacteria</taxon>
        <taxon>Pseudomonadati</taxon>
        <taxon>Bacteroidota</taxon>
        <taxon>Cytophagia</taxon>
        <taxon>Cytophagales</taxon>
        <taxon>Cytophagaceae</taxon>
        <taxon>Spirosoma</taxon>
    </lineage>
</organism>
<dbReference type="Pfam" id="PF07980">
    <property type="entry name" value="SusD_RagB"/>
    <property type="match status" value="1"/>
</dbReference>
<feature type="signal peptide" evidence="6">
    <location>
        <begin position="1"/>
        <end position="19"/>
    </location>
</feature>
<dbReference type="CDD" id="cd08977">
    <property type="entry name" value="SusD"/>
    <property type="match status" value="1"/>
</dbReference>
<dbReference type="InterPro" id="IPR012944">
    <property type="entry name" value="SusD_RagB_dom"/>
</dbReference>
<evidence type="ECO:0000256" key="2">
    <source>
        <dbReference type="ARBA" id="ARBA00006275"/>
    </source>
</evidence>
<evidence type="ECO:0000256" key="6">
    <source>
        <dbReference type="SAM" id="SignalP"/>
    </source>
</evidence>
<evidence type="ECO:0000256" key="1">
    <source>
        <dbReference type="ARBA" id="ARBA00004442"/>
    </source>
</evidence>
<proteinExistence type="inferred from homology"/>
<dbReference type="InterPro" id="IPR011990">
    <property type="entry name" value="TPR-like_helical_dom_sf"/>
</dbReference>
<evidence type="ECO:0000313" key="10">
    <source>
        <dbReference type="Proteomes" id="UP000187941"/>
    </source>
</evidence>
<dbReference type="STRING" id="1178516.AWR27_12785"/>
<dbReference type="AlphaFoldDB" id="A0A1P9WXP1"/>
<keyword evidence="4" id="KW-0472">Membrane</keyword>
<comment type="similarity">
    <text evidence="2">Belongs to the SusD family.</text>
</comment>
<evidence type="ECO:0008006" key="11">
    <source>
        <dbReference type="Google" id="ProtNLM"/>
    </source>
</evidence>
<feature type="chain" id="PRO_5013383649" description="Carbohydrate-binding protein SusD" evidence="6">
    <location>
        <begin position="20"/>
        <end position="496"/>
    </location>
</feature>
<sequence>MKATTYLLLFLLVSTTACREFLEEKPTALIVGNQFYNTDRDLIEAVNSVYGQLSSNYQERIPAFNELRSDLVQFGPQGDNAAAWQPWDLFTFNDLDGNLLNAWSTFYTAVNNANALIASVPSATGASALIKNRTQAEARFLRAFTYFNLVRLWGSVPLILTPTAGLNNIQPPKSTEDDIYAAIIADLQYAAGETQQNPGLPLIYGGADNGRVTLGAANALLAEVYLTRRNWAKAAEYAKKVMDSGRYALWPNYNDAFLFANKYAANSAPNGETIFDIQFNQDAAVPSFIMRWTPPRGVILQGIAGREGLGRYTVPPLGFRLFSPQDDRRTAIFPPTIVNNQGRTIPYTPFRGSAGTAAPDTLNYYTLKYKLTGQNAPFANSANNWPILRLADVLLIQAEALNEAGGPTADAYAAINRVRNRARMPNLTAGLNQAAFRDSLYAERARELFLEGDRWFDLVRTNRLVSELAKVGITVTNNQRFLPIPQSEKDLNPNLN</sequence>